<keyword evidence="2" id="KW-1185">Reference proteome</keyword>
<dbReference type="RefSeq" id="WP_007184072.1">
    <property type="nucleotide sequence ID" value="NZ_AKGD01000001.1"/>
</dbReference>
<comment type="caution">
    <text evidence="1">The sequence shown here is derived from an EMBL/GenBank/DDBJ whole genome shotgun (WGS) entry which is preliminary data.</text>
</comment>
<dbReference type="Pfam" id="PF04663">
    <property type="entry name" value="Phenol_monoox"/>
    <property type="match status" value="1"/>
</dbReference>
<dbReference type="InterPro" id="IPR006756">
    <property type="entry name" value="Phenol_hydroxylase"/>
</dbReference>
<dbReference type="GO" id="GO:0018662">
    <property type="term" value="F:phenol 2-monooxygenase activity"/>
    <property type="evidence" value="ECO:0007669"/>
    <property type="project" value="InterPro"/>
</dbReference>
<gene>
    <name evidence="1" type="ORF">WQQ_11170</name>
</gene>
<dbReference type="STRING" id="1172194.WQQ_11170"/>
<organism evidence="1 2">
    <name type="scientific">Hydrocarboniphaga effusa AP103</name>
    <dbReference type="NCBI Taxonomy" id="1172194"/>
    <lineage>
        <taxon>Bacteria</taxon>
        <taxon>Pseudomonadati</taxon>
        <taxon>Pseudomonadota</taxon>
        <taxon>Gammaproteobacteria</taxon>
        <taxon>Nevskiales</taxon>
        <taxon>Nevskiaceae</taxon>
        <taxon>Hydrocarboniphaga</taxon>
    </lineage>
</organism>
<dbReference type="OrthoDB" id="5343663at2"/>
<dbReference type="PATRIC" id="fig|1172194.4.peg.1072"/>
<evidence type="ECO:0000313" key="1">
    <source>
        <dbReference type="EMBL" id="EIT70980.1"/>
    </source>
</evidence>
<dbReference type="Proteomes" id="UP000003704">
    <property type="component" value="Unassembled WGS sequence"/>
</dbReference>
<dbReference type="GO" id="GO:0016787">
    <property type="term" value="F:hydrolase activity"/>
    <property type="evidence" value="ECO:0007669"/>
    <property type="project" value="UniProtKB-KW"/>
</dbReference>
<evidence type="ECO:0000313" key="2">
    <source>
        <dbReference type="Proteomes" id="UP000003704"/>
    </source>
</evidence>
<dbReference type="InterPro" id="IPR043010">
    <property type="entry name" value="Phenol_hydroxylase_sf"/>
</dbReference>
<proteinExistence type="predicted"/>
<keyword evidence="1" id="KW-0378">Hydrolase</keyword>
<dbReference type="EMBL" id="AKGD01000001">
    <property type="protein sequence ID" value="EIT70980.1"/>
    <property type="molecule type" value="Genomic_DNA"/>
</dbReference>
<protein>
    <submittedName>
        <fullName evidence="1">Phenol hydrolase gammma subunit</fullName>
    </submittedName>
</protein>
<accession>I8TB39</accession>
<reference evidence="1 2" key="1">
    <citation type="journal article" date="2012" name="J. Bacteriol.">
        <title>Genome Sequence of n-Alkane-Degrading Hydrocarboniphaga effusa Strain AP103T (ATCC BAA-332T).</title>
        <authorList>
            <person name="Chang H.K."/>
            <person name="Zylstra G.J."/>
            <person name="Chae J.C."/>
        </authorList>
    </citation>
    <scope>NUCLEOTIDE SEQUENCE [LARGE SCALE GENOMIC DNA]</scope>
    <source>
        <strain evidence="1 2">AP103</strain>
    </source>
</reference>
<dbReference type="AlphaFoldDB" id="I8TB39"/>
<name>I8TB39_9GAMM</name>
<dbReference type="Gene3D" id="3.10.20.560">
    <property type="entry name" value="Phenol hydroxylase"/>
    <property type="match status" value="1"/>
</dbReference>
<sequence>MPVKAIKPGYHGEYKDGVENFHGQQLLNISWDKHIMFGFPVCIPVPPQLPFGALIEKVLPGIYGAHPDFAKIDWSTVQWSTAKGAFVPEPERSLAEHGLRHKEQIRFRTPGLDGHNGAG</sequence>